<protein>
    <recommendedName>
        <fullName evidence="5">PIN domain-containing protein</fullName>
    </recommendedName>
</protein>
<proteinExistence type="predicted"/>
<evidence type="ECO:0000256" key="4">
    <source>
        <dbReference type="ARBA" id="ARBA00022842"/>
    </source>
</evidence>
<keyword evidence="7" id="KW-1185">Reference proteome</keyword>
<dbReference type="Pfam" id="PF13470">
    <property type="entry name" value="PIN_3"/>
    <property type="match status" value="1"/>
</dbReference>
<evidence type="ECO:0000256" key="2">
    <source>
        <dbReference type="ARBA" id="ARBA00022723"/>
    </source>
</evidence>
<dbReference type="SUPFAM" id="SSF88723">
    <property type="entry name" value="PIN domain-like"/>
    <property type="match status" value="1"/>
</dbReference>
<keyword evidence="1" id="KW-0540">Nuclease</keyword>
<feature type="domain" description="PIN" evidence="5">
    <location>
        <begin position="6"/>
        <end position="108"/>
    </location>
</feature>
<organism evidence="6 7">
    <name type="scientific">Nocardioides phosphati</name>
    <dbReference type="NCBI Taxonomy" id="1867775"/>
    <lineage>
        <taxon>Bacteria</taxon>
        <taxon>Bacillati</taxon>
        <taxon>Actinomycetota</taxon>
        <taxon>Actinomycetes</taxon>
        <taxon>Propionibacteriales</taxon>
        <taxon>Nocardioidaceae</taxon>
        <taxon>Nocardioides</taxon>
    </lineage>
</organism>
<accession>A0ABQ2NB83</accession>
<dbReference type="InterPro" id="IPR029060">
    <property type="entry name" value="PIN-like_dom_sf"/>
</dbReference>
<evidence type="ECO:0000313" key="6">
    <source>
        <dbReference type="EMBL" id="GGO89681.1"/>
    </source>
</evidence>
<keyword evidence="4" id="KW-0460">Magnesium</keyword>
<dbReference type="InterPro" id="IPR002716">
    <property type="entry name" value="PIN_dom"/>
</dbReference>
<gene>
    <name evidence="6" type="ORF">GCM10011584_19720</name>
</gene>
<dbReference type="RefSeq" id="WP_188783846.1">
    <property type="nucleotide sequence ID" value="NZ_BMNI01000004.1"/>
</dbReference>
<evidence type="ECO:0000256" key="1">
    <source>
        <dbReference type="ARBA" id="ARBA00022722"/>
    </source>
</evidence>
<evidence type="ECO:0000259" key="5">
    <source>
        <dbReference type="Pfam" id="PF13470"/>
    </source>
</evidence>
<dbReference type="Proteomes" id="UP000655410">
    <property type="component" value="Unassembled WGS sequence"/>
</dbReference>
<sequence>MATFPALFDTNVLFGFHLNDVILGLAERGLFRPLWSERILDELSKNLTEHGIPDASVKRRVDAMRHAFPDATVSGFDDLIGTMTNDPKDRHVLAAGIRANCEVLVTFNP</sequence>
<comment type="caution">
    <text evidence="6">The sequence shown here is derived from an EMBL/GenBank/DDBJ whole genome shotgun (WGS) entry which is preliminary data.</text>
</comment>
<name>A0ABQ2NB83_9ACTN</name>
<keyword evidence="2" id="KW-0479">Metal-binding</keyword>
<dbReference type="EMBL" id="BMNI01000004">
    <property type="protein sequence ID" value="GGO89681.1"/>
    <property type="molecule type" value="Genomic_DNA"/>
</dbReference>
<evidence type="ECO:0000256" key="3">
    <source>
        <dbReference type="ARBA" id="ARBA00022801"/>
    </source>
</evidence>
<evidence type="ECO:0000313" key="7">
    <source>
        <dbReference type="Proteomes" id="UP000655410"/>
    </source>
</evidence>
<keyword evidence="3" id="KW-0378">Hydrolase</keyword>
<reference evidence="7" key="1">
    <citation type="journal article" date="2019" name="Int. J. Syst. Evol. Microbiol.">
        <title>The Global Catalogue of Microorganisms (GCM) 10K type strain sequencing project: providing services to taxonomists for standard genome sequencing and annotation.</title>
        <authorList>
            <consortium name="The Broad Institute Genomics Platform"/>
            <consortium name="The Broad Institute Genome Sequencing Center for Infectious Disease"/>
            <person name="Wu L."/>
            <person name="Ma J."/>
        </authorList>
    </citation>
    <scope>NUCLEOTIDE SEQUENCE [LARGE SCALE GENOMIC DNA]</scope>
    <source>
        <strain evidence="7">CGMCC 4.7371</strain>
    </source>
</reference>